<comment type="caution">
    <text evidence="2">The sequence shown here is derived from an EMBL/GenBank/DDBJ whole genome shotgun (WGS) entry which is preliminary data.</text>
</comment>
<evidence type="ECO:0008006" key="4">
    <source>
        <dbReference type="Google" id="ProtNLM"/>
    </source>
</evidence>
<evidence type="ECO:0000256" key="1">
    <source>
        <dbReference type="SAM" id="MobiDB-lite"/>
    </source>
</evidence>
<keyword evidence="3" id="KW-1185">Reference proteome</keyword>
<sequence length="152" mass="16647">MSARDTIRQAGQLVRLRDVRVRAAAARLAAARAATQEAERARRDADAAADAAGAAHDAARADLATDPAEAERLLALLDRARFDRSIAGETVAQARTAEERCLADEAERRRAMIVAQARHDAAAGRVGAMRRHALRLEEERQALDSEDIRRFR</sequence>
<reference evidence="2 3" key="1">
    <citation type="submission" date="2017-09" db="EMBL/GenBank/DDBJ databases">
        <title>Sphingomonas ginsenosidimutans KACC 14949, whole genome shotgun sequence.</title>
        <authorList>
            <person name="Feng G."/>
            <person name="Zhu H."/>
        </authorList>
    </citation>
    <scope>NUCLEOTIDE SEQUENCE [LARGE SCALE GENOMIC DNA]</scope>
    <source>
        <strain evidence="2 3">KACC 14949</strain>
    </source>
</reference>
<name>A0A2A4I0M5_9SPHN</name>
<protein>
    <recommendedName>
        <fullName evidence="4">Flagellar FliJ protein</fullName>
    </recommendedName>
</protein>
<proteinExistence type="predicted"/>
<evidence type="ECO:0000313" key="2">
    <source>
        <dbReference type="EMBL" id="PCG09467.1"/>
    </source>
</evidence>
<feature type="compositionally biased region" description="Low complexity" evidence="1">
    <location>
        <begin position="48"/>
        <end position="63"/>
    </location>
</feature>
<evidence type="ECO:0000313" key="3">
    <source>
        <dbReference type="Proteomes" id="UP000218784"/>
    </source>
</evidence>
<dbReference type="Proteomes" id="UP000218784">
    <property type="component" value="Unassembled WGS sequence"/>
</dbReference>
<accession>A0A2A4I0M5</accession>
<feature type="compositionally biased region" description="Basic and acidic residues" evidence="1">
    <location>
        <begin position="37"/>
        <end position="46"/>
    </location>
</feature>
<dbReference type="EMBL" id="NWVD01000002">
    <property type="protein sequence ID" value="PCG09467.1"/>
    <property type="molecule type" value="Genomic_DNA"/>
</dbReference>
<gene>
    <name evidence="2" type="ORF">COA17_06160</name>
</gene>
<organism evidence="2 3">
    <name type="scientific">Sphingomonas ginsenosidimutans</name>
    <dbReference type="NCBI Taxonomy" id="862134"/>
    <lineage>
        <taxon>Bacteria</taxon>
        <taxon>Pseudomonadati</taxon>
        <taxon>Pseudomonadota</taxon>
        <taxon>Alphaproteobacteria</taxon>
        <taxon>Sphingomonadales</taxon>
        <taxon>Sphingomonadaceae</taxon>
        <taxon>Sphingomonas</taxon>
    </lineage>
</organism>
<dbReference type="AlphaFoldDB" id="A0A2A4I0M5"/>
<dbReference type="RefSeq" id="WP_096611011.1">
    <property type="nucleotide sequence ID" value="NZ_NWVD01000002.1"/>
</dbReference>
<feature type="region of interest" description="Disordered" evidence="1">
    <location>
        <begin position="34"/>
        <end position="63"/>
    </location>
</feature>